<keyword evidence="3 5" id="KW-0560">Oxidoreductase</keyword>
<dbReference type="InterPro" id="IPR006140">
    <property type="entry name" value="D-isomer_DH_NAD-bd"/>
</dbReference>
<dbReference type="GO" id="GO:0016616">
    <property type="term" value="F:oxidoreductase activity, acting on the CH-OH group of donors, NAD or NADP as acceptor"/>
    <property type="evidence" value="ECO:0007669"/>
    <property type="project" value="InterPro"/>
</dbReference>
<evidence type="ECO:0000313" key="8">
    <source>
        <dbReference type="EMBL" id="SFT01503.1"/>
    </source>
</evidence>
<evidence type="ECO:0000256" key="5">
    <source>
        <dbReference type="RuleBase" id="RU003719"/>
    </source>
</evidence>
<evidence type="ECO:0000259" key="7">
    <source>
        <dbReference type="Pfam" id="PF02826"/>
    </source>
</evidence>
<dbReference type="RefSeq" id="WP_038263586.1">
    <property type="nucleotide sequence ID" value="NZ_FPAG01000007.1"/>
</dbReference>
<dbReference type="SUPFAM" id="SSF52283">
    <property type="entry name" value="Formate/glycerate dehydrogenase catalytic domain-like"/>
    <property type="match status" value="1"/>
</dbReference>
<dbReference type="Pfam" id="PF00389">
    <property type="entry name" value="2-Hacid_dh"/>
    <property type="match status" value="1"/>
</dbReference>
<feature type="domain" description="D-isomer specific 2-hydroxyacid dehydrogenase catalytic" evidence="6">
    <location>
        <begin position="7"/>
        <end position="315"/>
    </location>
</feature>
<keyword evidence="4" id="KW-0520">NAD</keyword>
<dbReference type="AlphaFoldDB" id="A0A1I6UJA2"/>
<name>A0A1I6UJA2_9FLAO</name>
<evidence type="ECO:0000256" key="3">
    <source>
        <dbReference type="ARBA" id="ARBA00023002"/>
    </source>
</evidence>
<dbReference type="GO" id="GO:0051287">
    <property type="term" value="F:NAD binding"/>
    <property type="evidence" value="ECO:0007669"/>
    <property type="project" value="InterPro"/>
</dbReference>
<dbReference type="InterPro" id="IPR036291">
    <property type="entry name" value="NAD(P)-bd_dom_sf"/>
</dbReference>
<dbReference type="PANTHER" id="PTHR42789">
    <property type="entry name" value="D-ISOMER SPECIFIC 2-HYDROXYACID DEHYDROGENASE FAMILY PROTEIN (AFU_ORTHOLOGUE AFUA_6G10090)"/>
    <property type="match status" value="1"/>
</dbReference>
<keyword evidence="2" id="KW-0028">Amino-acid biosynthesis</keyword>
<dbReference type="GO" id="GO:0008652">
    <property type="term" value="P:amino acid biosynthetic process"/>
    <property type="evidence" value="ECO:0007669"/>
    <property type="project" value="UniProtKB-KW"/>
</dbReference>
<dbReference type="Proteomes" id="UP000183209">
    <property type="component" value="Unassembled WGS sequence"/>
</dbReference>
<evidence type="ECO:0000256" key="1">
    <source>
        <dbReference type="ARBA" id="ARBA00005854"/>
    </source>
</evidence>
<dbReference type="PROSITE" id="PS00065">
    <property type="entry name" value="D_2_HYDROXYACID_DH_1"/>
    <property type="match status" value="1"/>
</dbReference>
<dbReference type="InterPro" id="IPR006139">
    <property type="entry name" value="D-isomer_2_OHA_DH_cat_dom"/>
</dbReference>
<evidence type="ECO:0000256" key="4">
    <source>
        <dbReference type="ARBA" id="ARBA00023027"/>
    </source>
</evidence>
<organism evidence="8 9">
    <name type="scientific">Zhouia amylolytica</name>
    <dbReference type="NCBI Taxonomy" id="376730"/>
    <lineage>
        <taxon>Bacteria</taxon>
        <taxon>Pseudomonadati</taxon>
        <taxon>Bacteroidota</taxon>
        <taxon>Flavobacteriia</taxon>
        <taxon>Flavobacteriales</taxon>
        <taxon>Flavobacteriaceae</taxon>
        <taxon>Zhouia</taxon>
    </lineage>
</organism>
<accession>A0A1I6UJA2</accession>
<dbReference type="EMBL" id="FPAG01000007">
    <property type="protein sequence ID" value="SFT01503.1"/>
    <property type="molecule type" value="Genomic_DNA"/>
</dbReference>
<evidence type="ECO:0000313" key="9">
    <source>
        <dbReference type="Proteomes" id="UP000183209"/>
    </source>
</evidence>
<proteinExistence type="inferred from homology"/>
<dbReference type="Gene3D" id="3.40.50.720">
    <property type="entry name" value="NAD(P)-binding Rossmann-like Domain"/>
    <property type="match status" value="2"/>
</dbReference>
<dbReference type="SUPFAM" id="SSF51735">
    <property type="entry name" value="NAD(P)-binding Rossmann-fold domains"/>
    <property type="match status" value="1"/>
</dbReference>
<protein>
    <submittedName>
        <fullName evidence="8">D-3-phosphoglycerate dehydrogenase</fullName>
    </submittedName>
</protein>
<dbReference type="CDD" id="cd05303">
    <property type="entry name" value="PGDH_2"/>
    <property type="match status" value="1"/>
</dbReference>
<dbReference type="PANTHER" id="PTHR42789:SF1">
    <property type="entry name" value="D-ISOMER SPECIFIC 2-HYDROXYACID DEHYDROGENASE FAMILY PROTEIN (AFU_ORTHOLOGUE AFUA_6G10090)"/>
    <property type="match status" value="1"/>
</dbReference>
<dbReference type="InterPro" id="IPR029752">
    <property type="entry name" value="D-isomer_DH_CS1"/>
</dbReference>
<reference evidence="8 9" key="1">
    <citation type="submission" date="2016-10" db="EMBL/GenBank/DDBJ databases">
        <authorList>
            <person name="de Groot N.N."/>
        </authorList>
    </citation>
    <scope>NUCLEOTIDE SEQUENCE [LARGE SCALE GENOMIC DNA]</scope>
    <source>
        <strain evidence="8 9">CGMCC 1.6114</strain>
    </source>
</reference>
<evidence type="ECO:0000256" key="2">
    <source>
        <dbReference type="ARBA" id="ARBA00022605"/>
    </source>
</evidence>
<dbReference type="InterPro" id="IPR050857">
    <property type="entry name" value="D-2-hydroxyacid_DH"/>
</dbReference>
<dbReference type="Pfam" id="PF02826">
    <property type="entry name" value="2-Hacid_dh_C"/>
    <property type="match status" value="1"/>
</dbReference>
<comment type="similarity">
    <text evidence="1 5">Belongs to the D-isomer specific 2-hydroxyacid dehydrogenase family.</text>
</comment>
<feature type="domain" description="D-isomer specific 2-hydroxyacid dehydrogenase NAD-binding" evidence="7">
    <location>
        <begin position="134"/>
        <end position="293"/>
    </location>
</feature>
<evidence type="ECO:0000259" key="6">
    <source>
        <dbReference type="Pfam" id="PF00389"/>
    </source>
</evidence>
<gene>
    <name evidence="8" type="ORF">SAMN04487906_2513</name>
</gene>
<sequence>MKILANDGISKSGVDALEKNGFEVITTKVAQEQLINYINENQIDGLLVRSATQVRKELIDACPSLKLIGRGGVGMDNIDVAYAKEKGLHVINTPAASSESVAELVFAHLYGGVRFLYDANRSMPLEGDSRFKDLKKAYAGGMELRGKTLGIIGIGRIGQATARIALGVGMKVVAYDPFIEKADIKVDFYDGQSVNFPIETISKEEVLKQADFITVHVPAQKEYVIGKPELDSMKNGVGIVNAARGGVLDEVALLDALESGKIAFAGLDVFENEPKPAMKVLMHPQVSLTPHIGAATSEAQDRIGTELATQISELLK</sequence>
<dbReference type="OrthoDB" id="9805416at2"/>